<name>A0A420EF72_9SPHN</name>
<dbReference type="InterPro" id="IPR007438">
    <property type="entry name" value="DUF488"/>
</dbReference>
<protein>
    <submittedName>
        <fullName evidence="1">DUF488 domain-containing protein</fullName>
    </submittedName>
</protein>
<dbReference type="RefSeq" id="WP_120325263.1">
    <property type="nucleotide sequence ID" value="NZ_RAPF01000006.1"/>
</dbReference>
<dbReference type="OrthoDB" id="9810084at2"/>
<gene>
    <name evidence="1" type="ORF">D6851_12775</name>
</gene>
<evidence type="ECO:0000313" key="1">
    <source>
        <dbReference type="EMBL" id="RKF19323.1"/>
    </source>
</evidence>
<dbReference type="Proteomes" id="UP000284395">
    <property type="component" value="Unassembled WGS sequence"/>
</dbReference>
<dbReference type="PANTHER" id="PTHR39337:SF1">
    <property type="entry name" value="BLR5642 PROTEIN"/>
    <property type="match status" value="1"/>
</dbReference>
<dbReference type="PANTHER" id="PTHR39337">
    <property type="entry name" value="BLR5642 PROTEIN"/>
    <property type="match status" value="1"/>
</dbReference>
<comment type="caution">
    <text evidence="1">The sequence shown here is derived from an EMBL/GenBank/DDBJ whole genome shotgun (WGS) entry which is preliminary data.</text>
</comment>
<dbReference type="AlphaFoldDB" id="A0A420EF72"/>
<accession>A0A420EF72</accession>
<sequence length="152" mass="17054">MASHAIFTIGYEQATQAALITALVEARVEVLADIRYLPLSRRPGFSKRSLAAAVEEAGLTYRHFRQLGTPADGRAAARRGDLPELERIYAGQLELPESLAQQAELRMLARDKRVALLCYERRACECHRNILVRQLLSDCEQVDLEPEVIPKP</sequence>
<dbReference type="EMBL" id="RAPF01000006">
    <property type="protein sequence ID" value="RKF19323.1"/>
    <property type="molecule type" value="Genomic_DNA"/>
</dbReference>
<dbReference type="Pfam" id="PF04343">
    <property type="entry name" value="DUF488"/>
    <property type="match status" value="1"/>
</dbReference>
<proteinExistence type="predicted"/>
<evidence type="ECO:0000313" key="2">
    <source>
        <dbReference type="Proteomes" id="UP000284395"/>
    </source>
</evidence>
<organism evidence="1 2">
    <name type="scientific">Altericroceibacterium spongiae</name>
    <dbReference type="NCBI Taxonomy" id="2320269"/>
    <lineage>
        <taxon>Bacteria</taxon>
        <taxon>Pseudomonadati</taxon>
        <taxon>Pseudomonadota</taxon>
        <taxon>Alphaproteobacteria</taxon>
        <taxon>Sphingomonadales</taxon>
        <taxon>Erythrobacteraceae</taxon>
        <taxon>Altericroceibacterium</taxon>
    </lineage>
</organism>
<reference evidence="1 2" key="1">
    <citation type="submission" date="2018-09" db="EMBL/GenBank/DDBJ databases">
        <title>Altererythrobacter spongiae sp. nov., isolated from a marine sponge.</title>
        <authorList>
            <person name="Zhuang L."/>
            <person name="Luo L."/>
        </authorList>
    </citation>
    <scope>NUCLEOTIDE SEQUENCE [LARGE SCALE GENOMIC DNA]</scope>
    <source>
        <strain evidence="1 2">HN-Y73</strain>
    </source>
</reference>
<keyword evidence="2" id="KW-1185">Reference proteome</keyword>